<reference evidence="7" key="1">
    <citation type="submission" date="2020-10" db="EMBL/GenBank/DDBJ databases">
        <authorList>
            <person name="Han B."/>
            <person name="Lu T."/>
            <person name="Zhao Q."/>
            <person name="Huang X."/>
            <person name="Zhao Y."/>
        </authorList>
    </citation>
    <scope>NUCLEOTIDE SEQUENCE</scope>
</reference>
<evidence type="ECO:0000256" key="1">
    <source>
        <dbReference type="ARBA" id="ARBA00010617"/>
    </source>
</evidence>
<protein>
    <recommendedName>
        <fullName evidence="9">Cytochrome P450</fullName>
    </recommendedName>
</protein>
<sequence length="531" mass="59140">MAANELSPYLLLLLLLALPLVVLALLARAHGRDDTRSPLSRLVPPGPWALPVIGHLHHLAGGAPPHRALRDLARSYGPLMALRLGTLPVVVASSPDAAREVTRTHDVAFASRPITPALRFLYRGAEGIIFAPYGDGWRQMRRVCTLELFSARRVRSFRAVREDELGRLLRAIAMATAAGAPVNLTQQISRFLTDSAVRAIVGCRREHRDEFLRMMEEALKNLTRFSLLDFFPPSRLTTLVSRVSRMIERRRRAMRSEVPDMDAILYSIIQEHQERRDAAAAAAAAAAGVQDDDDEDLLDVLLRLQKDMDSQYPLTTLNIKSVIMDLLSAGGETASTALQWAMIELMRNPAAMRKAQDKVRKVLAGQSKVTEDCLTNLHYLRLVIKETLRLYPPAPLLLPRECRSACQVLGYHVPQGAMVLVNVWAIGRDPAHWDEPEEFVPERFEHCGRDFRGADFEYIPFGAGRRICPGMGLGLAHVELALAALLFHFDWELPEGMVAEEMDMTEEAGITLPPRSDLVLVAIPRVPVPID</sequence>
<dbReference type="SUPFAM" id="SSF48264">
    <property type="entry name" value="Cytochrome P450"/>
    <property type="match status" value="1"/>
</dbReference>
<evidence type="ECO:0008006" key="9">
    <source>
        <dbReference type="Google" id="ProtNLM"/>
    </source>
</evidence>
<keyword evidence="5" id="KW-0503">Monooxygenase</keyword>
<gene>
    <name evidence="7" type="ORF">NCGR_LOCUS49450</name>
</gene>
<comment type="caution">
    <text evidence="7">The sequence shown here is derived from an EMBL/GenBank/DDBJ whole genome shotgun (WGS) entry which is preliminary data.</text>
</comment>
<accession>A0A811R7Q0</accession>
<dbReference type="InterPro" id="IPR017972">
    <property type="entry name" value="Cyt_P450_CS"/>
</dbReference>
<dbReference type="GO" id="GO:0004497">
    <property type="term" value="F:monooxygenase activity"/>
    <property type="evidence" value="ECO:0007669"/>
    <property type="project" value="UniProtKB-KW"/>
</dbReference>
<evidence type="ECO:0000313" key="8">
    <source>
        <dbReference type="Proteomes" id="UP000604825"/>
    </source>
</evidence>
<comment type="similarity">
    <text evidence="1 5">Belongs to the cytochrome P450 family.</text>
</comment>
<dbReference type="Proteomes" id="UP000604825">
    <property type="component" value="Unassembled WGS sequence"/>
</dbReference>
<keyword evidence="2 4" id="KW-0479">Metal-binding</keyword>
<keyword evidence="3 4" id="KW-0408">Iron</keyword>
<feature type="binding site" description="axial binding residue" evidence="4">
    <location>
        <position position="468"/>
    </location>
    <ligand>
        <name>heme</name>
        <dbReference type="ChEBI" id="CHEBI:30413"/>
    </ligand>
    <ligandPart>
        <name>Fe</name>
        <dbReference type="ChEBI" id="CHEBI:18248"/>
    </ligandPart>
</feature>
<dbReference type="PANTHER" id="PTHR47955">
    <property type="entry name" value="CYTOCHROME P450 FAMILY 71 PROTEIN"/>
    <property type="match status" value="1"/>
</dbReference>
<dbReference type="FunFam" id="1.10.630.10:FF:000064">
    <property type="entry name" value="Cytochrome P450 monooxygenase"/>
    <property type="match status" value="1"/>
</dbReference>
<evidence type="ECO:0000256" key="6">
    <source>
        <dbReference type="SAM" id="SignalP"/>
    </source>
</evidence>
<dbReference type="PROSITE" id="PS00086">
    <property type="entry name" value="CYTOCHROME_P450"/>
    <property type="match status" value="1"/>
</dbReference>
<feature type="chain" id="PRO_5032582330" description="Cytochrome P450" evidence="6">
    <location>
        <begin position="25"/>
        <end position="531"/>
    </location>
</feature>
<dbReference type="OrthoDB" id="689155at2759"/>
<keyword evidence="8" id="KW-1185">Reference proteome</keyword>
<evidence type="ECO:0000256" key="4">
    <source>
        <dbReference type="PIRSR" id="PIRSR602401-1"/>
    </source>
</evidence>
<dbReference type="AlphaFoldDB" id="A0A811R7Q0"/>
<dbReference type="InterPro" id="IPR001128">
    <property type="entry name" value="Cyt_P450"/>
</dbReference>
<proteinExistence type="inferred from homology"/>
<dbReference type="Gene3D" id="1.10.630.10">
    <property type="entry name" value="Cytochrome P450"/>
    <property type="match status" value="1"/>
</dbReference>
<dbReference type="EMBL" id="CAJGYO010000013">
    <property type="protein sequence ID" value="CAD6266145.1"/>
    <property type="molecule type" value="Genomic_DNA"/>
</dbReference>
<feature type="signal peptide" evidence="6">
    <location>
        <begin position="1"/>
        <end position="24"/>
    </location>
</feature>
<dbReference type="GO" id="GO:0020037">
    <property type="term" value="F:heme binding"/>
    <property type="evidence" value="ECO:0007669"/>
    <property type="project" value="InterPro"/>
</dbReference>
<evidence type="ECO:0000256" key="3">
    <source>
        <dbReference type="ARBA" id="ARBA00023004"/>
    </source>
</evidence>
<dbReference type="GO" id="GO:0005506">
    <property type="term" value="F:iron ion binding"/>
    <property type="evidence" value="ECO:0007669"/>
    <property type="project" value="InterPro"/>
</dbReference>
<comment type="cofactor">
    <cofactor evidence="4">
        <name>heme</name>
        <dbReference type="ChEBI" id="CHEBI:30413"/>
    </cofactor>
</comment>
<evidence type="ECO:0000256" key="2">
    <source>
        <dbReference type="ARBA" id="ARBA00022723"/>
    </source>
</evidence>
<evidence type="ECO:0000256" key="5">
    <source>
        <dbReference type="RuleBase" id="RU000461"/>
    </source>
</evidence>
<dbReference type="Pfam" id="PF00067">
    <property type="entry name" value="p450"/>
    <property type="match status" value="1"/>
</dbReference>
<dbReference type="CDD" id="cd11072">
    <property type="entry name" value="CYP71-like"/>
    <property type="match status" value="1"/>
</dbReference>
<keyword evidence="4 5" id="KW-0349">Heme</keyword>
<dbReference type="PANTHER" id="PTHR47955:SF21">
    <property type="entry name" value="OS06G0642300 PROTEIN"/>
    <property type="match status" value="1"/>
</dbReference>
<keyword evidence="6" id="KW-0732">Signal</keyword>
<evidence type="ECO:0000313" key="7">
    <source>
        <dbReference type="EMBL" id="CAD6266145.1"/>
    </source>
</evidence>
<dbReference type="PRINTS" id="PR00385">
    <property type="entry name" value="P450"/>
</dbReference>
<dbReference type="InterPro" id="IPR036396">
    <property type="entry name" value="Cyt_P450_sf"/>
</dbReference>
<organism evidence="7 8">
    <name type="scientific">Miscanthus lutarioriparius</name>
    <dbReference type="NCBI Taxonomy" id="422564"/>
    <lineage>
        <taxon>Eukaryota</taxon>
        <taxon>Viridiplantae</taxon>
        <taxon>Streptophyta</taxon>
        <taxon>Embryophyta</taxon>
        <taxon>Tracheophyta</taxon>
        <taxon>Spermatophyta</taxon>
        <taxon>Magnoliopsida</taxon>
        <taxon>Liliopsida</taxon>
        <taxon>Poales</taxon>
        <taxon>Poaceae</taxon>
        <taxon>PACMAD clade</taxon>
        <taxon>Panicoideae</taxon>
        <taxon>Andropogonodae</taxon>
        <taxon>Andropogoneae</taxon>
        <taxon>Saccharinae</taxon>
        <taxon>Miscanthus</taxon>
    </lineage>
</organism>
<keyword evidence="5" id="KW-0560">Oxidoreductase</keyword>
<dbReference type="PRINTS" id="PR00463">
    <property type="entry name" value="EP450I"/>
</dbReference>
<name>A0A811R7Q0_9POAL</name>
<dbReference type="GO" id="GO:0016705">
    <property type="term" value="F:oxidoreductase activity, acting on paired donors, with incorporation or reduction of molecular oxygen"/>
    <property type="evidence" value="ECO:0007669"/>
    <property type="project" value="InterPro"/>
</dbReference>
<dbReference type="InterPro" id="IPR002401">
    <property type="entry name" value="Cyt_P450_E_grp-I"/>
</dbReference>